<evidence type="ECO:0000313" key="2">
    <source>
        <dbReference type="Proteomes" id="UP001055114"/>
    </source>
</evidence>
<dbReference type="AlphaFoldDB" id="A0AA37NE44"/>
<dbReference type="Proteomes" id="UP001055114">
    <property type="component" value="Unassembled WGS sequence"/>
</dbReference>
<sequence length="49" mass="5492">MNILIFRVMEKIKEQLEQMGYDYAVAIATKSEIENGAACGQLSIIVETE</sequence>
<gene>
    <name evidence="1" type="ORF">CE91St3_13430</name>
</gene>
<reference evidence="1" key="1">
    <citation type="submission" date="2022-01" db="EMBL/GenBank/DDBJ databases">
        <title>Novel bile acid biosynthetic pathways are enriched in the microbiome of centenarians.</title>
        <authorList>
            <person name="Sato Y."/>
            <person name="Atarashi K."/>
            <person name="Plichta R.D."/>
            <person name="Arai Y."/>
            <person name="Sasajima S."/>
            <person name="Kearney M.S."/>
            <person name="Suda W."/>
            <person name="Takeshita K."/>
            <person name="Sasaki T."/>
            <person name="Okamoto S."/>
            <person name="Skelly N.A."/>
            <person name="Okamura Y."/>
            <person name="Vlamakis H."/>
            <person name="Li Y."/>
            <person name="Tanoue T."/>
            <person name="Takei H."/>
            <person name="Nittono H."/>
            <person name="Narushima S."/>
            <person name="Irie J."/>
            <person name="Itoh H."/>
            <person name="Moriya K."/>
            <person name="Sugiura Y."/>
            <person name="Suematsu M."/>
            <person name="Moritoki N."/>
            <person name="Shibata S."/>
            <person name="Littman R.D."/>
            <person name="Fischbach A.M."/>
            <person name="Uwamino Y."/>
            <person name="Inoue T."/>
            <person name="Honda A."/>
            <person name="Hattori M."/>
            <person name="Murai T."/>
            <person name="Xavier J.R."/>
            <person name="Hirose N."/>
            <person name="Honda K."/>
        </authorList>
    </citation>
    <scope>NUCLEOTIDE SEQUENCE</scope>
    <source>
        <strain evidence="1">CE91-St3</strain>
    </source>
</reference>
<evidence type="ECO:0000313" key="1">
    <source>
        <dbReference type="EMBL" id="GKH71480.1"/>
    </source>
</evidence>
<proteinExistence type="predicted"/>
<name>A0AA37NE44_9BACT</name>
<organism evidence="1 2">
    <name type="scientific">Parabacteroides merdae</name>
    <dbReference type="NCBI Taxonomy" id="46503"/>
    <lineage>
        <taxon>Bacteria</taxon>
        <taxon>Pseudomonadati</taxon>
        <taxon>Bacteroidota</taxon>
        <taxon>Bacteroidia</taxon>
        <taxon>Bacteroidales</taxon>
        <taxon>Tannerellaceae</taxon>
        <taxon>Parabacteroides</taxon>
    </lineage>
</organism>
<comment type="caution">
    <text evidence="1">The sequence shown here is derived from an EMBL/GenBank/DDBJ whole genome shotgun (WGS) entry which is preliminary data.</text>
</comment>
<accession>A0AA37NE44</accession>
<protein>
    <submittedName>
        <fullName evidence="1">Uncharacterized protein</fullName>
    </submittedName>
</protein>
<dbReference type="EMBL" id="BQNZ01000001">
    <property type="protein sequence ID" value="GKH71480.1"/>
    <property type="molecule type" value="Genomic_DNA"/>
</dbReference>